<accession>K4F7C0</accession>
<name>K4F7C0_9CAUD</name>
<organism evidence="1 2">
    <name type="scientific">Cronobacter phage vB_CsaM_GAP32</name>
    <dbReference type="NCBI Taxonomy" id="1141136"/>
    <lineage>
        <taxon>Viruses</taxon>
        <taxon>Duplodnaviria</taxon>
        <taxon>Heunggongvirae</taxon>
        <taxon>Uroviricota</taxon>
        <taxon>Caudoviricetes</taxon>
        <taxon>Mimasvirus</taxon>
        <taxon>Mimasvirus GAP32</taxon>
    </lineage>
</organism>
<proteinExistence type="predicted"/>
<gene>
    <name evidence="1" type="ORF">GAP32_513</name>
</gene>
<sequence length="58" mass="6766">MFSKETFNELNRILEEDDFFEMPSGLSREEMRQFIIDCAEGKIEPSTKGSKRDLSNDC</sequence>
<dbReference type="EMBL" id="JN882285">
    <property type="protein sequence ID" value="AFC21973.1"/>
    <property type="molecule type" value="Genomic_DNA"/>
</dbReference>
<evidence type="ECO:0000313" key="1">
    <source>
        <dbReference type="EMBL" id="AFC21973.1"/>
    </source>
</evidence>
<dbReference type="GeneID" id="13994264"/>
<keyword evidence="2" id="KW-1185">Reference proteome</keyword>
<dbReference type="RefSeq" id="YP_006987628.1">
    <property type="nucleotide sequence ID" value="NC_019401.1"/>
</dbReference>
<evidence type="ECO:0000313" key="2">
    <source>
        <dbReference type="Proteomes" id="UP000000457"/>
    </source>
</evidence>
<dbReference type="KEGG" id="vg:13994264"/>
<dbReference type="Proteomes" id="UP000000457">
    <property type="component" value="Segment"/>
</dbReference>
<reference evidence="1 2" key="1">
    <citation type="journal article" date="2014" name="Virology">
        <title>Supersize me: Cronobacter sakazakii phage GAP32.</title>
        <authorList>
            <person name="Abbasifar R."/>
            <person name="Griffiths M.W."/>
            <person name="Sabour P.M."/>
            <person name="Ackermann H.-W."/>
            <person name="Vandersteegen K."/>
            <person name="Lavigne R."/>
            <person name="Noben J.-P."/>
            <person name="Villa A.A."/>
            <person name="Abbasifar A."/>
            <person name="Nash J.H.E."/>
            <person name="Kropinski A.M."/>
        </authorList>
    </citation>
    <scope>NUCLEOTIDE SEQUENCE [LARGE SCALE GENOMIC DNA]</scope>
    <source>
        <strain evidence="1">GAP-32</strain>
    </source>
</reference>
<protein>
    <submittedName>
        <fullName evidence="1">Uncharacterized protein</fullName>
    </submittedName>
</protein>